<gene>
    <name evidence="1" type="ORF">DWW24_07345</name>
</gene>
<sequence>MKMKNLSYLLVVLSLLFVGCNDDDNDDDANLPEVGKAFAATTEHWYMDLDGFEGAFKTAYDEMKAVLKTKDAIPGQIGYVMQNMYLTKDTISYCYWNEGYKEMGAPEEFYVANGYLLVTIEAVAGMRNQVVFKGIKMDPAVELTEHPAIGWYGREGFAIPQFKAFIDMLAAQAYMIEADNAAAPKMLTFKGVEDSGSVFKLRLMEK</sequence>
<organism evidence="1 2">
    <name type="scientific">Odoribacter splanchnicus</name>
    <dbReference type="NCBI Taxonomy" id="28118"/>
    <lineage>
        <taxon>Bacteria</taxon>
        <taxon>Pseudomonadati</taxon>
        <taxon>Bacteroidota</taxon>
        <taxon>Bacteroidia</taxon>
        <taxon>Bacteroidales</taxon>
        <taxon>Odoribacteraceae</taxon>
        <taxon>Odoribacter</taxon>
    </lineage>
</organism>
<dbReference type="AlphaFoldDB" id="A0A412WJT6"/>
<dbReference type="Proteomes" id="UP000283426">
    <property type="component" value="Unassembled WGS sequence"/>
</dbReference>
<reference evidence="1 2" key="1">
    <citation type="submission" date="2018-08" db="EMBL/GenBank/DDBJ databases">
        <title>A genome reference for cultivated species of the human gut microbiota.</title>
        <authorList>
            <person name="Zou Y."/>
            <person name="Xue W."/>
            <person name="Luo G."/>
        </authorList>
    </citation>
    <scope>NUCLEOTIDE SEQUENCE [LARGE SCALE GENOMIC DNA]</scope>
    <source>
        <strain evidence="1 2">AF14-6AC</strain>
    </source>
</reference>
<name>A0A412WJT6_9BACT</name>
<dbReference type="EMBL" id="QRYW01000013">
    <property type="protein sequence ID" value="RGV27499.1"/>
    <property type="molecule type" value="Genomic_DNA"/>
</dbReference>
<evidence type="ECO:0000313" key="1">
    <source>
        <dbReference type="EMBL" id="RGV27499.1"/>
    </source>
</evidence>
<comment type="caution">
    <text evidence="1">The sequence shown here is derived from an EMBL/GenBank/DDBJ whole genome shotgun (WGS) entry which is preliminary data.</text>
</comment>
<proteinExistence type="predicted"/>
<dbReference type="PROSITE" id="PS51257">
    <property type="entry name" value="PROKAR_LIPOPROTEIN"/>
    <property type="match status" value="1"/>
</dbReference>
<accession>A0A412WJT6</accession>
<evidence type="ECO:0000313" key="2">
    <source>
        <dbReference type="Proteomes" id="UP000283426"/>
    </source>
</evidence>
<protein>
    <submittedName>
        <fullName evidence="1">Uncharacterized protein</fullName>
    </submittedName>
</protein>